<sequence>MADSARNQALVMAFAFGMVICAAAGTVLFHPRSGTSSLMRGGLRLVLTGFLLFVTLWAINGFIGAFINEGSSAACHIAVAFASAFDQIARITLEGYLFWAIKRDLRATLGVWLTQTVILLRLLLGVVFVGAIRPQFAPVCVAKTLLWQIGVAVALADAVIVIMLLTRASSAGVFRDAKVLGVIGLRAKGLAFTTITLGLWILLSIPMILDVQTFGIAARSALPSIGVLVVIVCIAFFYKGLMCPQPGMNHTTVSYVNKFPGLGDTTLPPSRGLQEQEEESVIDSAHHSPAFSRARQSTIRIISNTVETTGPSQDGIGILSINNRPSPDQTAGVRAVSTSDQLITPVKNNVALEKEQDYASQSGKKDDIMCGELARSYSIVGEERFVRHSVSPPLMKRQSKTLWYSAKINPQIRRKEVAAPSSSLRGSRRALDPEVEGLSETALLPSASNAHSVDSPSICPQPPRHILQLAQSNLPAPPLAHIRAARTGSSIARSQTTTGVSFIPRSRFVDKDIRSSIVRPRSPPSDEEADPSQNPAQPRAVAETRAQDKDEEVQGGKPKQNIMVGSGSGFGDSRIWKYEQRRPCWDEFANRQSVMDRPRPIPRKLAVTPKSSFQGVKNSPGDDSAQASGSPKSTGSLQSAKYGPNPRAHSARADGNISVVATTSPPNKLSSVYLSPALTLPLTSQTDPRRKSSPVLPVHDSQESATPASVRAGRYLVGPQNQMPANQTIELRKTSNEAQPQKLRVSSFSNHPSTRSTDDGSAPLNGEDDGDDGTETVTVILDRSAECPPSAASTPSPQRTCGWTKGMNGLWHRRVGENCPTFSDRNSGQWRRASKPPPPPLELEKITRRFKGPAPQISPLETPQDAFGKIQEQLRDLDKSNIHRDDTELTEPSMTLLEDMETEMVLQENRWRELRVDLSRTSGSTFSSSVSSPLPDTDQSKGGTMSDSLSGLQEDERSPILCTANQAEITRPNGAPSMPHAGVATKSLGESAGPSSGKIPVAEQNSSPVEMSRPSVDSGKAAGPARKLRRSSIRISSLPAILEDPVLPTNRRSTLGVYQFSRGEKSSTGTLSRAALIPSQRPKEMSSNVPAAASHQGKRQRQGQAPLFNYSPDYDATGYASDSSDTNRYYDDGNDDSFDETTLWEIASILKSDQIPSRESLFPNQESRQSSLYAALDDELTCEAPMPAAPGQYKQEEVERKGSAQ</sequence>
<feature type="transmembrane region" description="Helical" evidence="2">
    <location>
        <begin position="42"/>
        <end position="67"/>
    </location>
</feature>
<protein>
    <submittedName>
        <fullName evidence="3">Uncharacterized protein</fullName>
    </submittedName>
</protein>
<feature type="region of interest" description="Disordered" evidence="1">
    <location>
        <begin position="1077"/>
        <end position="1134"/>
    </location>
</feature>
<feature type="region of interest" description="Disordered" evidence="1">
    <location>
        <begin position="970"/>
        <end position="1028"/>
    </location>
</feature>
<feature type="region of interest" description="Disordered" evidence="1">
    <location>
        <begin position="595"/>
        <end position="659"/>
    </location>
</feature>
<feature type="compositionally biased region" description="Basic and acidic residues" evidence="1">
    <location>
        <begin position="1194"/>
        <end position="1205"/>
    </location>
</feature>
<organism evidence="3 4">
    <name type="scientific">Claviceps pusilla</name>
    <dbReference type="NCBI Taxonomy" id="123648"/>
    <lineage>
        <taxon>Eukaryota</taxon>
        <taxon>Fungi</taxon>
        <taxon>Dikarya</taxon>
        <taxon>Ascomycota</taxon>
        <taxon>Pezizomycotina</taxon>
        <taxon>Sordariomycetes</taxon>
        <taxon>Hypocreomycetidae</taxon>
        <taxon>Hypocreales</taxon>
        <taxon>Clavicipitaceae</taxon>
        <taxon>Claviceps</taxon>
    </lineage>
</organism>
<name>A0A9P7SWT7_9HYPO</name>
<evidence type="ECO:0000256" key="1">
    <source>
        <dbReference type="SAM" id="MobiDB-lite"/>
    </source>
</evidence>
<gene>
    <name evidence="3" type="ORF">E4U43_004544</name>
</gene>
<evidence type="ECO:0000313" key="4">
    <source>
        <dbReference type="Proteomes" id="UP000748025"/>
    </source>
</evidence>
<feature type="region of interest" description="Disordered" evidence="1">
    <location>
        <begin position="920"/>
        <end position="955"/>
    </location>
</feature>
<feature type="region of interest" description="Disordered" evidence="1">
    <location>
        <begin position="1183"/>
        <end position="1205"/>
    </location>
</feature>
<feature type="compositionally biased region" description="Polar residues" evidence="1">
    <location>
        <begin position="625"/>
        <end position="639"/>
    </location>
</feature>
<feature type="compositionally biased region" description="Polar residues" evidence="1">
    <location>
        <begin position="736"/>
        <end position="755"/>
    </location>
</feature>
<feature type="transmembrane region" description="Helical" evidence="2">
    <location>
        <begin position="189"/>
        <end position="209"/>
    </location>
</feature>
<reference evidence="3" key="1">
    <citation type="journal article" date="2020" name="bioRxiv">
        <title>Whole genome comparisons of ergot fungi reveals the divergence and evolution of species within the genus Claviceps are the result of varying mechanisms driving genome evolution and host range expansion.</title>
        <authorList>
            <person name="Wyka S.A."/>
            <person name="Mondo S.J."/>
            <person name="Liu M."/>
            <person name="Dettman J."/>
            <person name="Nalam V."/>
            <person name="Broders K.D."/>
        </authorList>
    </citation>
    <scope>NUCLEOTIDE SEQUENCE</scope>
    <source>
        <strain evidence="3">CCC 602</strain>
    </source>
</reference>
<dbReference type="EMBL" id="SRPW01002962">
    <property type="protein sequence ID" value="KAG5989202.1"/>
    <property type="molecule type" value="Genomic_DNA"/>
</dbReference>
<feature type="compositionally biased region" description="Low complexity" evidence="1">
    <location>
        <begin position="920"/>
        <end position="932"/>
    </location>
</feature>
<evidence type="ECO:0000256" key="2">
    <source>
        <dbReference type="SAM" id="Phobius"/>
    </source>
</evidence>
<keyword evidence="2" id="KW-0472">Membrane</keyword>
<keyword evidence="2" id="KW-1133">Transmembrane helix</keyword>
<comment type="caution">
    <text evidence="3">The sequence shown here is derived from an EMBL/GenBank/DDBJ whole genome shotgun (WGS) entry which is preliminary data.</text>
</comment>
<dbReference type="AlphaFoldDB" id="A0A9P7SWT7"/>
<feature type="transmembrane region" description="Helical" evidence="2">
    <location>
        <begin position="221"/>
        <end position="238"/>
    </location>
</feature>
<feature type="transmembrane region" description="Helical" evidence="2">
    <location>
        <begin position="145"/>
        <end position="168"/>
    </location>
</feature>
<feature type="compositionally biased region" description="Basic and acidic residues" evidence="1">
    <location>
        <begin position="545"/>
        <end position="554"/>
    </location>
</feature>
<evidence type="ECO:0000313" key="3">
    <source>
        <dbReference type="EMBL" id="KAG5989202.1"/>
    </source>
</evidence>
<feature type="compositionally biased region" description="Polar residues" evidence="1">
    <location>
        <begin position="940"/>
        <end position="951"/>
    </location>
</feature>
<dbReference type="OrthoDB" id="5370537at2759"/>
<dbReference type="Proteomes" id="UP000748025">
    <property type="component" value="Unassembled WGS sequence"/>
</dbReference>
<feature type="region of interest" description="Disordered" evidence="1">
    <location>
        <begin position="682"/>
        <end position="710"/>
    </location>
</feature>
<feature type="region of interest" description="Disordered" evidence="1">
    <location>
        <begin position="513"/>
        <end position="573"/>
    </location>
</feature>
<keyword evidence="2" id="KW-0812">Transmembrane</keyword>
<feature type="transmembrane region" description="Helical" evidence="2">
    <location>
        <begin position="111"/>
        <end position="133"/>
    </location>
</feature>
<accession>A0A9P7SWT7</accession>
<feature type="region of interest" description="Disordered" evidence="1">
    <location>
        <begin position="734"/>
        <end position="774"/>
    </location>
</feature>
<keyword evidence="4" id="KW-1185">Reference proteome</keyword>
<proteinExistence type="predicted"/>
<feature type="transmembrane region" description="Helical" evidence="2">
    <location>
        <begin position="12"/>
        <end position="30"/>
    </location>
</feature>